<name>A6ITB6_RAT</name>
<evidence type="ECO:0000256" key="1">
    <source>
        <dbReference type="SAM" id="SignalP"/>
    </source>
</evidence>
<dbReference type="Proteomes" id="UP000234681">
    <property type="component" value="Chromosome 5"/>
</dbReference>
<keyword evidence="1" id="KW-0732">Signal</keyword>
<dbReference type="RGD" id="61839">
    <property type="gene designation" value="Luzp1"/>
</dbReference>
<accession>A6ITB6</accession>
<dbReference type="EMBL" id="CH473968">
    <property type="protein sequence ID" value="EDL80817.1"/>
    <property type="molecule type" value="Genomic_DNA"/>
</dbReference>
<evidence type="ECO:0000313" key="4">
    <source>
        <dbReference type="RGD" id="61839"/>
    </source>
</evidence>
<proteinExistence type="predicted"/>
<dbReference type="AlphaFoldDB" id="A6ITB6"/>
<reference evidence="3" key="1">
    <citation type="submission" date="2005-09" db="EMBL/GenBank/DDBJ databases">
        <authorList>
            <person name="Mural R.J."/>
            <person name="Li P.W."/>
            <person name="Adams M.D."/>
            <person name="Amanatides P.G."/>
            <person name="Baden-Tillson H."/>
            <person name="Barnstead M."/>
            <person name="Chin S.H."/>
            <person name="Dew I."/>
            <person name="Evans C.A."/>
            <person name="Ferriera S."/>
            <person name="Flanigan M."/>
            <person name="Fosler C."/>
            <person name="Glodek A."/>
            <person name="Gu Z."/>
            <person name="Holt R.A."/>
            <person name="Jennings D."/>
            <person name="Kraft C.L."/>
            <person name="Lu F."/>
            <person name="Nguyen T."/>
            <person name="Nusskern D.R."/>
            <person name="Pfannkoch C.M."/>
            <person name="Sitter C."/>
            <person name="Sutton G.G."/>
            <person name="Venter J.C."/>
            <person name="Wang Z."/>
            <person name="Woodage T."/>
            <person name="Zheng X.H."/>
            <person name="Zhong F."/>
        </authorList>
    </citation>
    <scope>NUCLEOTIDE SEQUENCE [LARGE SCALE GENOMIC DNA]</scope>
    <source>
        <strain>BN</strain>
        <strain evidence="3">Sprague-Dawley</strain>
    </source>
</reference>
<feature type="signal peptide" evidence="1">
    <location>
        <begin position="1"/>
        <end position="20"/>
    </location>
</feature>
<organism evidence="2 3">
    <name type="scientific">Rattus norvegicus</name>
    <name type="common">Rat</name>
    <dbReference type="NCBI Taxonomy" id="10116"/>
    <lineage>
        <taxon>Eukaryota</taxon>
        <taxon>Metazoa</taxon>
        <taxon>Chordata</taxon>
        <taxon>Craniata</taxon>
        <taxon>Vertebrata</taxon>
        <taxon>Euteleostomi</taxon>
        <taxon>Mammalia</taxon>
        <taxon>Eutheria</taxon>
        <taxon>Euarchontoglires</taxon>
        <taxon>Glires</taxon>
        <taxon>Rodentia</taxon>
        <taxon>Myomorpha</taxon>
        <taxon>Muroidea</taxon>
        <taxon>Muridae</taxon>
        <taxon>Murinae</taxon>
        <taxon>Rattus</taxon>
    </lineage>
</organism>
<evidence type="ECO:0000313" key="3">
    <source>
        <dbReference type="Proteomes" id="UP000234681"/>
    </source>
</evidence>
<sequence length="158" mass="16952">MVMLLVTLLVTDLGVDFCFSNTTSVPDPPMIFFTSLSMITGFIIALDLRASLGLKGLWFFTPAQLASGNSTALEEDLIDFAESFSTAAFLSFSNKAVLVPPLDLTFSLEFGWSLGSGSGVIVVFTNLAVTRDSMSRSSSESGFSLPLDLMTRHLKASC</sequence>
<evidence type="ECO:0000313" key="2">
    <source>
        <dbReference type="EMBL" id="EDL80817.1"/>
    </source>
</evidence>
<gene>
    <name evidence="2 4" type="primary">Luzp1</name>
    <name evidence="2" type="ORF">rCG_30755</name>
</gene>
<feature type="chain" id="PRO_5039917790" evidence="1">
    <location>
        <begin position="21"/>
        <end position="158"/>
    </location>
</feature>
<protein>
    <submittedName>
        <fullName evidence="2">Leucine zipper protein 1</fullName>
    </submittedName>
</protein>